<dbReference type="GO" id="GO:0071555">
    <property type="term" value="P:cell wall organization"/>
    <property type="evidence" value="ECO:0007669"/>
    <property type="project" value="TreeGrafter"/>
</dbReference>
<dbReference type="PANTHER" id="PTHR22926:SF5">
    <property type="entry name" value="PHOSPHO-N-ACETYLMURAMOYL-PENTAPEPTIDE-TRANSFERASE HOMOLOG"/>
    <property type="match status" value="1"/>
</dbReference>
<dbReference type="GO" id="GO:0016780">
    <property type="term" value="F:phosphotransferase activity, for other substituted phosphate groups"/>
    <property type="evidence" value="ECO:0007669"/>
    <property type="project" value="InterPro"/>
</dbReference>
<name>A0A0G1Y454_9BACT</name>
<keyword evidence="5 6" id="KW-0472">Membrane</keyword>
<gene>
    <name evidence="7" type="ORF">UY86_C0002G0057</name>
</gene>
<keyword evidence="4 6" id="KW-1133">Transmembrane helix</keyword>
<dbReference type="Pfam" id="PF00953">
    <property type="entry name" value="Glycos_transf_4"/>
    <property type="match status" value="1"/>
</dbReference>
<organism evidence="7 8">
    <name type="scientific">Candidatus Adlerbacteria bacterium GW2011_GWB1_54_7</name>
    <dbReference type="NCBI Taxonomy" id="1618607"/>
    <lineage>
        <taxon>Bacteria</taxon>
        <taxon>Candidatus Adleribacteriota</taxon>
    </lineage>
</organism>
<comment type="caution">
    <text evidence="7">The sequence shown here is derived from an EMBL/GenBank/DDBJ whole genome shotgun (WGS) entry which is preliminary data.</text>
</comment>
<feature type="transmembrane region" description="Helical" evidence="6">
    <location>
        <begin position="275"/>
        <end position="301"/>
    </location>
</feature>
<keyword evidence="3 6" id="KW-0812">Transmembrane</keyword>
<dbReference type="PANTHER" id="PTHR22926">
    <property type="entry name" value="PHOSPHO-N-ACETYLMURAMOYL-PENTAPEPTIDE-TRANSFERASE"/>
    <property type="match status" value="1"/>
</dbReference>
<accession>A0A0G1Y454</accession>
<dbReference type="EMBL" id="LCRR01000002">
    <property type="protein sequence ID" value="KKW37960.1"/>
    <property type="molecule type" value="Genomic_DNA"/>
</dbReference>
<sequence>MENFDAMRIFIPATIAFLIGIGITPFLAHFLYRNRLWKQKAGKIALDGKPAEEFNRLHESREVGVPRFGGIVVWASVLLTADLLAVLARAFPEPFANIAFISRNQTWVPLAALAAGAFVGFLDDLFEVAGRKGMRLHSRLFMVAIVALLCAWWFYDKLGVSAVNLPLAGVTELGILFVPFFVLVALFIYAGGVIDGIDGLAGGTFAIIFAAYAGIAFFQNQMDIAALSATISGGLLAFLWFNIPPARFYLSETGTMGLTLALTGIAFLTDTLGDGMGIAVLPVIGVLLVATVASNIIQIFGKKVLGRKIFRIAPLHHHFESIGWPPYKVTMRYWVVGVVAAVAGMSMALL</sequence>
<feature type="transmembrane region" description="Helical" evidence="6">
    <location>
        <begin position="224"/>
        <end position="241"/>
    </location>
</feature>
<evidence type="ECO:0000256" key="5">
    <source>
        <dbReference type="ARBA" id="ARBA00023136"/>
    </source>
</evidence>
<evidence type="ECO:0000256" key="6">
    <source>
        <dbReference type="SAM" id="Phobius"/>
    </source>
</evidence>
<dbReference type="STRING" id="1618607.UY86_C0002G0057"/>
<reference evidence="7 8" key="1">
    <citation type="journal article" date="2015" name="Nature">
        <title>rRNA introns, odd ribosomes, and small enigmatic genomes across a large radiation of phyla.</title>
        <authorList>
            <person name="Brown C.T."/>
            <person name="Hug L.A."/>
            <person name="Thomas B.C."/>
            <person name="Sharon I."/>
            <person name="Castelle C.J."/>
            <person name="Singh A."/>
            <person name="Wilkins M.J."/>
            <person name="Williams K.H."/>
            <person name="Banfield J.F."/>
        </authorList>
    </citation>
    <scope>NUCLEOTIDE SEQUENCE [LARGE SCALE GENOMIC DNA]</scope>
</reference>
<dbReference type="InterPro" id="IPR000715">
    <property type="entry name" value="Glycosyl_transferase_4"/>
</dbReference>
<feature type="transmembrane region" description="Helical" evidence="6">
    <location>
        <begin position="6"/>
        <end position="32"/>
    </location>
</feature>
<evidence type="ECO:0000256" key="4">
    <source>
        <dbReference type="ARBA" id="ARBA00022989"/>
    </source>
</evidence>
<dbReference type="GO" id="GO:0005886">
    <property type="term" value="C:plasma membrane"/>
    <property type="evidence" value="ECO:0007669"/>
    <property type="project" value="TreeGrafter"/>
</dbReference>
<feature type="transmembrane region" description="Helical" evidence="6">
    <location>
        <begin position="248"/>
        <end position="269"/>
    </location>
</feature>
<dbReference type="GO" id="GO:0044038">
    <property type="term" value="P:cell wall macromolecule biosynthetic process"/>
    <property type="evidence" value="ECO:0007669"/>
    <property type="project" value="TreeGrafter"/>
</dbReference>
<evidence type="ECO:0000313" key="7">
    <source>
        <dbReference type="EMBL" id="KKW37960.1"/>
    </source>
</evidence>
<evidence type="ECO:0000313" key="8">
    <source>
        <dbReference type="Proteomes" id="UP000033852"/>
    </source>
</evidence>
<keyword evidence="2 7" id="KW-0808">Transferase</keyword>
<evidence type="ECO:0000256" key="1">
    <source>
        <dbReference type="ARBA" id="ARBA00004141"/>
    </source>
</evidence>
<dbReference type="AlphaFoldDB" id="A0A0G1Y454"/>
<proteinExistence type="predicted"/>
<feature type="transmembrane region" description="Helical" evidence="6">
    <location>
        <begin position="138"/>
        <end position="155"/>
    </location>
</feature>
<feature type="transmembrane region" description="Helical" evidence="6">
    <location>
        <begin position="200"/>
        <end position="218"/>
    </location>
</feature>
<feature type="transmembrane region" description="Helical" evidence="6">
    <location>
        <begin position="107"/>
        <end position="126"/>
    </location>
</feature>
<dbReference type="Proteomes" id="UP000033852">
    <property type="component" value="Unassembled WGS sequence"/>
</dbReference>
<protein>
    <submittedName>
        <fullName evidence="7">Phospho-N-acetylmuramoyl-pentapeptide-transferase</fullName>
    </submittedName>
</protein>
<feature type="transmembrane region" description="Helical" evidence="6">
    <location>
        <begin position="68"/>
        <end position="87"/>
    </location>
</feature>
<evidence type="ECO:0000256" key="2">
    <source>
        <dbReference type="ARBA" id="ARBA00022679"/>
    </source>
</evidence>
<feature type="transmembrane region" description="Helical" evidence="6">
    <location>
        <begin position="167"/>
        <end position="188"/>
    </location>
</feature>
<feature type="transmembrane region" description="Helical" evidence="6">
    <location>
        <begin position="331"/>
        <end position="349"/>
    </location>
</feature>
<evidence type="ECO:0000256" key="3">
    <source>
        <dbReference type="ARBA" id="ARBA00022692"/>
    </source>
</evidence>
<comment type="subcellular location">
    <subcellularLocation>
        <location evidence="1">Membrane</location>
        <topology evidence="1">Multi-pass membrane protein</topology>
    </subcellularLocation>
</comment>